<dbReference type="PANTHER" id="PTHR21015">
    <property type="entry name" value="UDP-N-ACETYLGLUCOSAMINE--N-ACETYLMURAMYL-(PENTAPEPTIDE) PYROPHOSPHORYL-UNDECAPRENOL N-ACETYLGLUCOSAMINE TRANSFERASE 1"/>
    <property type="match status" value="1"/>
</dbReference>
<keyword evidence="2" id="KW-0808">Transferase</keyword>
<dbReference type="Proteomes" id="UP000006552">
    <property type="component" value="Chromosome"/>
</dbReference>
<evidence type="ECO:0000313" key="2">
    <source>
        <dbReference type="EMBL" id="CAI10205.1"/>
    </source>
</evidence>
<dbReference type="EMBL" id="CR555306">
    <property type="protein sequence ID" value="CAI10205.1"/>
    <property type="molecule type" value="Genomic_DNA"/>
</dbReference>
<dbReference type="Gene3D" id="3.40.50.2000">
    <property type="entry name" value="Glycogen Phosphorylase B"/>
    <property type="match status" value="2"/>
</dbReference>
<name>Q5NXK9_AROAE</name>
<dbReference type="eggNOG" id="COG1819">
    <property type="taxonomic scope" value="Bacteria"/>
</dbReference>
<dbReference type="Pfam" id="PF06722">
    <property type="entry name" value="EryCIII-like_C"/>
    <property type="match status" value="1"/>
</dbReference>
<evidence type="ECO:0000313" key="3">
    <source>
        <dbReference type="Proteomes" id="UP000006552"/>
    </source>
</evidence>
<sequence>MTQRKRVLFVSETVTLAHIARPYALARGLDPTIWEVVFACADNYPKLFPDWPWQRETIQSIPPSVFMNRLARGRRLYSLDTLRQYARKDLRVIETVQPDIVVGDFRLSLSVSARVAGIPYVALTNAYWSPYASRHRFPVPCLPMTRIIGLPLATALFTMARPAAFAWHTLPLNRLRREYGLPSLGLDLRRVYTDADVTLYADVPELVPTSGLPDNHRYIGPIEWSPPIAMPEFTLQDPGKPLVYVTMGSSGAGALLPRILDALSGIDCHVAVATAGIPLREIPANAMVADYLPGDRMSARASLVICNGGSPTSHQALAHGVPVLGIPFNLDQHLNMDYLTIYGAGHVLRPEKATAAVLRAAARTLLQDATIRHRARELARIIRRHHPADTLARTITEITEANS</sequence>
<dbReference type="RefSeq" id="WP_011239850.1">
    <property type="nucleotide sequence ID" value="NC_006513.1"/>
</dbReference>
<dbReference type="HOGENOM" id="CLU_692271_0_0_4"/>
<proteinExistence type="predicted"/>
<protein>
    <submittedName>
        <fullName evidence="2">Predicted glycosyl transferases, related to UDP-glucuronosyltransferase</fullName>
    </submittedName>
</protein>
<reference evidence="2 3" key="1">
    <citation type="journal article" date="2005" name="Arch. Microbiol.">
        <title>The genome sequence of an anaerobic aromatic-degrading denitrifying bacterium, strain EbN1.</title>
        <authorList>
            <person name="Rabus R."/>
            <person name="Kube M."/>
            <person name="Heider J."/>
            <person name="Beck A."/>
            <person name="Heitmann K."/>
            <person name="Widdel F."/>
            <person name="Reinhardt R."/>
        </authorList>
    </citation>
    <scope>NUCLEOTIDE SEQUENCE [LARGE SCALE GENOMIC DNA]</scope>
    <source>
        <strain evidence="2 3">EbN1</strain>
    </source>
</reference>
<evidence type="ECO:0000259" key="1">
    <source>
        <dbReference type="Pfam" id="PF06722"/>
    </source>
</evidence>
<accession>Q5NXK9</accession>
<dbReference type="AlphaFoldDB" id="Q5NXK9"/>
<dbReference type="GO" id="GO:0016757">
    <property type="term" value="F:glycosyltransferase activity"/>
    <property type="evidence" value="ECO:0007669"/>
    <property type="project" value="TreeGrafter"/>
</dbReference>
<dbReference type="KEGG" id="eba:ebA7196"/>
<gene>
    <name evidence="2" type="ORF">ebA7196</name>
</gene>
<dbReference type="CAZy" id="GT1">
    <property type="family name" value="Glycosyltransferase Family 1"/>
</dbReference>
<dbReference type="PANTHER" id="PTHR21015:SF22">
    <property type="entry name" value="GLYCOSYLTRANSFERASE"/>
    <property type="match status" value="1"/>
</dbReference>
<dbReference type="InterPro" id="IPR010610">
    <property type="entry name" value="EryCIII-like_C"/>
</dbReference>
<organism evidence="2 3">
    <name type="scientific">Aromatoleum aromaticum (strain DSM 19018 / LMG 30748 / EbN1)</name>
    <name type="common">Azoarcus sp. (strain EbN1)</name>
    <dbReference type="NCBI Taxonomy" id="76114"/>
    <lineage>
        <taxon>Bacteria</taxon>
        <taxon>Pseudomonadati</taxon>
        <taxon>Pseudomonadota</taxon>
        <taxon>Betaproteobacteria</taxon>
        <taxon>Rhodocyclales</taxon>
        <taxon>Rhodocyclaceae</taxon>
        <taxon>Aromatoleum</taxon>
    </lineage>
</organism>
<dbReference type="SUPFAM" id="SSF53756">
    <property type="entry name" value="UDP-Glycosyltransferase/glycogen phosphorylase"/>
    <property type="match status" value="1"/>
</dbReference>
<keyword evidence="3" id="KW-1185">Reference proteome</keyword>
<feature type="domain" description="Erythromycin biosynthesis protein CIII-like C-terminal" evidence="1">
    <location>
        <begin position="258"/>
        <end position="380"/>
    </location>
</feature>
<dbReference type="STRING" id="76114.ebA7196"/>